<sequence>MPSALALSYRFDSSVQAASLIYDDNQNTNHNVNLLAAGGNAALSNLKYGENQIRIVYSRDNGNGTSTSYTVQFKLYIAALSLYTPAAVANGATVPVFNAGIRSYTAAASSGTNQVRMQFQAADPYSTLEVRSNDAPIADDGSGYLVSLSEGWNRVVVRLNRLGLGDVIDVYTIDVYQGDDAPDGYSLSLSGTAVPNNGTIALAPDASRTAHWLGQSPAGATQAMLAPVAALSDTYIGGCLLGQKRLVGMGERHCAGLRDLPHSARSRQRTRLCPGQQIRQAAACVRIGDLALNRIH</sequence>
<keyword evidence="3" id="KW-1185">Reference proteome</keyword>
<protein>
    <submittedName>
        <fullName evidence="2">Cadherin-like beta sandwich domain-containing protein</fullName>
    </submittedName>
</protein>
<feature type="domain" description="Cadherin-like beta-sandwich-like" evidence="1">
    <location>
        <begin position="95"/>
        <end position="176"/>
    </location>
</feature>
<gene>
    <name evidence="2" type="ORF">OMP40_27520</name>
</gene>
<accession>A0A9X4KWV2</accession>
<organism evidence="2 3">
    <name type="scientific">Cohnella rhizosphaerae</name>
    <dbReference type="NCBI Taxonomy" id="1457232"/>
    <lineage>
        <taxon>Bacteria</taxon>
        <taxon>Bacillati</taxon>
        <taxon>Bacillota</taxon>
        <taxon>Bacilli</taxon>
        <taxon>Bacillales</taxon>
        <taxon>Paenibacillaceae</taxon>
        <taxon>Cohnella</taxon>
    </lineage>
</organism>
<dbReference type="InterPro" id="IPR025883">
    <property type="entry name" value="Cadherin-like_domain"/>
</dbReference>
<comment type="caution">
    <text evidence="2">The sequence shown here is derived from an EMBL/GenBank/DDBJ whole genome shotgun (WGS) entry which is preliminary data.</text>
</comment>
<dbReference type="AlphaFoldDB" id="A0A9X4KWV2"/>
<name>A0A9X4KWV2_9BACL</name>
<evidence type="ECO:0000313" key="2">
    <source>
        <dbReference type="EMBL" id="MDG0812655.1"/>
    </source>
</evidence>
<dbReference type="EMBL" id="JAPDIA010000008">
    <property type="protein sequence ID" value="MDG0812655.1"/>
    <property type="molecule type" value="Genomic_DNA"/>
</dbReference>
<reference evidence="2" key="1">
    <citation type="submission" date="2022-10" db="EMBL/GenBank/DDBJ databases">
        <title>Comparative genomic analysis of Cohnella hashimotonis sp. nov., isolated from the International Space Station.</title>
        <authorList>
            <person name="Simpson A."/>
            <person name="Venkateswaran K."/>
        </authorList>
    </citation>
    <scope>NUCLEOTIDE SEQUENCE</scope>
    <source>
        <strain evidence="2">DSM 28161</strain>
    </source>
</reference>
<dbReference type="Proteomes" id="UP001153404">
    <property type="component" value="Unassembled WGS sequence"/>
</dbReference>
<evidence type="ECO:0000259" key="1">
    <source>
        <dbReference type="Pfam" id="PF12733"/>
    </source>
</evidence>
<dbReference type="Pfam" id="PF12733">
    <property type="entry name" value="Cadherin-like"/>
    <property type="match status" value="1"/>
</dbReference>
<proteinExistence type="predicted"/>
<evidence type="ECO:0000313" key="3">
    <source>
        <dbReference type="Proteomes" id="UP001153404"/>
    </source>
</evidence>